<protein>
    <submittedName>
        <fullName evidence="1">Uncharacterized protein</fullName>
    </submittedName>
</protein>
<accession>A0A822ZYW8</accession>
<name>A0A822ZYW8_NELNU</name>
<sequence>MFFPEMNFKKNFSGYWFLGVWLKKYGKWLVRPLPLLAMSAGS</sequence>
<evidence type="ECO:0000313" key="1">
    <source>
        <dbReference type="EMBL" id="DAD48555.1"/>
    </source>
</evidence>
<evidence type="ECO:0000313" key="2">
    <source>
        <dbReference type="Proteomes" id="UP000607653"/>
    </source>
</evidence>
<organism evidence="1 2">
    <name type="scientific">Nelumbo nucifera</name>
    <name type="common">Sacred lotus</name>
    <dbReference type="NCBI Taxonomy" id="4432"/>
    <lineage>
        <taxon>Eukaryota</taxon>
        <taxon>Viridiplantae</taxon>
        <taxon>Streptophyta</taxon>
        <taxon>Embryophyta</taxon>
        <taxon>Tracheophyta</taxon>
        <taxon>Spermatophyta</taxon>
        <taxon>Magnoliopsida</taxon>
        <taxon>Proteales</taxon>
        <taxon>Nelumbonaceae</taxon>
        <taxon>Nelumbo</taxon>
    </lineage>
</organism>
<gene>
    <name evidence="1" type="ORF">HUJ06_018492</name>
</gene>
<proteinExistence type="predicted"/>
<dbReference type="AlphaFoldDB" id="A0A822ZYW8"/>
<dbReference type="EMBL" id="DUZY01000008">
    <property type="protein sequence ID" value="DAD48555.1"/>
    <property type="molecule type" value="Genomic_DNA"/>
</dbReference>
<comment type="caution">
    <text evidence="1">The sequence shown here is derived from an EMBL/GenBank/DDBJ whole genome shotgun (WGS) entry which is preliminary data.</text>
</comment>
<keyword evidence="2" id="KW-1185">Reference proteome</keyword>
<dbReference type="Proteomes" id="UP000607653">
    <property type="component" value="Unassembled WGS sequence"/>
</dbReference>
<reference evidence="1 2" key="1">
    <citation type="journal article" date="2020" name="Mol. Biol. Evol.">
        <title>Distinct Expression and Methylation Patterns for Genes with Different Fates following a Single Whole-Genome Duplication in Flowering Plants.</title>
        <authorList>
            <person name="Shi T."/>
            <person name="Rahmani R.S."/>
            <person name="Gugger P.F."/>
            <person name="Wang M."/>
            <person name="Li H."/>
            <person name="Zhang Y."/>
            <person name="Li Z."/>
            <person name="Wang Q."/>
            <person name="Van de Peer Y."/>
            <person name="Marchal K."/>
            <person name="Chen J."/>
        </authorList>
    </citation>
    <scope>NUCLEOTIDE SEQUENCE [LARGE SCALE GENOMIC DNA]</scope>
    <source>
        <tissue evidence="1">Leaf</tissue>
    </source>
</reference>